<feature type="domain" description="PPIase FKBP-type" evidence="7">
    <location>
        <begin position="156"/>
        <end position="243"/>
    </location>
</feature>
<name>A0A432Z2D2_9GAMM</name>
<gene>
    <name evidence="8" type="ORF">CWI80_09570</name>
</gene>
<proteinExistence type="inferred from homology"/>
<dbReference type="InterPro" id="IPR036944">
    <property type="entry name" value="PPIase_FKBP_N_sf"/>
</dbReference>
<sequence>MSYLKKTFAISIIALAISGCTQEKQEAYPVSEQVPTEEQAKMAYALGASVGTFVGGNLDEQDKMDFVLDRQLVIAGFVDSLKDTSKLSDEETEELLMAMQKQYTELKTSKLGAASQAEGDAYREENAAKDGVQVTESGLQYEVLTAGEGGAKPTAEDVVEVHYEGTLIDGSVFDSSVERGKPAVFPLNRVIAGWTEGVQLMSVGDKYRFVIPPELAYGDREVGNGAIPPKSTLVFEVELLDIKEKPEQPAADVEVEGEGEANQG</sequence>
<evidence type="ECO:0000256" key="3">
    <source>
        <dbReference type="ARBA" id="ARBA00023110"/>
    </source>
</evidence>
<dbReference type="GO" id="GO:0003755">
    <property type="term" value="F:peptidyl-prolyl cis-trans isomerase activity"/>
    <property type="evidence" value="ECO:0007669"/>
    <property type="project" value="UniProtKB-UniRule"/>
</dbReference>
<dbReference type="SUPFAM" id="SSF54534">
    <property type="entry name" value="FKBP-like"/>
    <property type="match status" value="1"/>
</dbReference>
<dbReference type="InterPro" id="IPR001179">
    <property type="entry name" value="PPIase_FKBP_dom"/>
</dbReference>
<keyword evidence="4 5" id="KW-0413">Isomerase</keyword>
<dbReference type="EMBL" id="PIQE01000003">
    <property type="protein sequence ID" value="RUO72041.1"/>
    <property type="molecule type" value="Genomic_DNA"/>
</dbReference>
<dbReference type="FunFam" id="3.10.50.40:FF:000006">
    <property type="entry name" value="Peptidyl-prolyl cis-trans isomerase"/>
    <property type="match status" value="1"/>
</dbReference>
<comment type="caution">
    <text evidence="8">The sequence shown here is derived from an EMBL/GenBank/DDBJ whole genome shotgun (WGS) entry which is preliminary data.</text>
</comment>
<evidence type="ECO:0000256" key="5">
    <source>
        <dbReference type="PROSITE-ProRule" id="PRU00277"/>
    </source>
</evidence>
<dbReference type="InterPro" id="IPR046357">
    <property type="entry name" value="PPIase_dom_sf"/>
</dbReference>
<dbReference type="InterPro" id="IPR000774">
    <property type="entry name" value="PPIase_FKBP_N"/>
</dbReference>
<comment type="catalytic activity">
    <reaction evidence="1 5 6">
        <text>[protein]-peptidylproline (omega=180) = [protein]-peptidylproline (omega=0)</text>
        <dbReference type="Rhea" id="RHEA:16237"/>
        <dbReference type="Rhea" id="RHEA-COMP:10747"/>
        <dbReference type="Rhea" id="RHEA-COMP:10748"/>
        <dbReference type="ChEBI" id="CHEBI:83833"/>
        <dbReference type="ChEBI" id="CHEBI:83834"/>
        <dbReference type="EC" id="5.2.1.8"/>
    </reaction>
</comment>
<keyword evidence="3 5" id="KW-0697">Rotamase</keyword>
<dbReference type="STRING" id="1122124.GCA_000423165_02005"/>
<reference evidence="9" key="1">
    <citation type="journal article" date="2018" name="Front. Microbiol.">
        <title>Genome-Based Analysis Reveals the Taxonomy and Diversity of the Family Idiomarinaceae.</title>
        <authorList>
            <person name="Liu Y."/>
            <person name="Lai Q."/>
            <person name="Shao Z."/>
        </authorList>
    </citation>
    <scope>NUCLEOTIDE SEQUENCE [LARGE SCALE GENOMIC DNA]</scope>
    <source>
        <strain evidence="9">c121</strain>
    </source>
</reference>
<evidence type="ECO:0000313" key="8">
    <source>
        <dbReference type="EMBL" id="RUO72041.1"/>
    </source>
</evidence>
<organism evidence="8 9">
    <name type="scientific">Pseudidiomarina sediminum</name>
    <dbReference type="NCBI Taxonomy" id="431675"/>
    <lineage>
        <taxon>Bacteria</taxon>
        <taxon>Pseudomonadati</taxon>
        <taxon>Pseudomonadota</taxon>
        <taxon>Gammaproteobacteria</taxon>
        <taxon>Alteromonadales</taxon>
        <taxon>Idiomarinaceae</taxon>
        <taxon>Pseudidiomarina</taxon>
    </lineage>
</organism>
<keyword evidence="9" id="KW-1185">Reference proteome</keyword>
<dbReference type="PROSITE" id="PS50059">
    <property type="entry name" value="FKBP_PPIASE"/>
    <property type="match status" value="1"/>
</dbReference>
<evidence type="ECO:0000256" key="2">
    <source>
        <dbReference type="ARBA" id="ARBA00006577"/>
    </source>
</evidence>
<dbReference type="Gene3D" id="1.10.287.460">
    <property type="entry name" value="Peptidyl-prolyl cis-trans isomerase, FKBP-type, N-terminal domain"/>
    <property type="match status" value="1"/>
</dbReference>
<dbReference type="Gene3D" id="3.10.50.40">
    <property type="match status" value="1"/>
</dbReference>
<dbReference type="Pfam" id="PF00254">
    <property type="entry name" value="FKBP_C"/>
    <property type="match status" value="1"/>
</dbReference>
<evidence type="ECO:0000256" key="6">
    <source>
        <dbReference type="RuleBase" id="RU003915"/>
    </source>
</evidence>
<protein>
    <recommendedName>
        <fullName evidence="6">Peptidyl-prolyl cis-trans isomerase</fullName>
        <ecNumber evidence="6">5.2.1.8</ecNumber>
    </recommendedName>
</protein>
<accession>A0A432Z2D2</accession>
<dbReference type="RefSeq" id="WP_026860720.1">
    <property type="nucleotide sequence ID" value="NZ_PIQE01000003.1"/>
</dbReference>
<evidence type="ECO:0000313" key="9">
    <source>
        <dbReference type="Proteomes" id="UP000287022"/>
    </source>
</evidence>
<dbReference type="Proteomes" id="UP000287022">
    <property type="component" value="Unassembled WGS sequence"/>
</dbReference>
<dbReference type="AlphaFoldDB" id="A0A432Z2D2"/>
<dbReference type="Pfam" id="PF01346">
    <property type="entry name" value="FKBP_N"/>
    <property type="match status" value="1"/>
</dbReference>
<evidence type="ECO:0000256" key="1">
    <source>
        <dbReference type="ARBA" id="ARBA00000971"/>
    </source>
</evidence>
<dbReference type="PANTHER" id="PTHR43811:SF19">
    <property type="entry name" value="39 KDA FK506-BINDING NUCLEAR PROTEIN"/>
    <property type="match status" value="1"/>
</dbReference>
<dbReference type="EC" id="5.2.1.8" evidence="6"/>
<evidence type="ECO:0000256" key="4">
    <source>
        <dbReference type="ARBA" id="ARBA00023235"/>
    </source>
</evidence>
<comment type="similarity">
    <text evidence="2 6">Belongs to the FKBP-type PPIase family.</text>
</comment>
<dbReference type="GO" id="GO:0006457">
    <property type="term" value="P:protein folding"/>
    <property type="evidence" value="ECO:0007669"/>
    <property type="project" value="InterPro"/>
</dbReference>
<dbReference type="PANTHER" id="PTHR43811">
    <property type="entry name" value="FKBP-TYPE PEPTIDYL-PROLYL CIS-TRANS ISOMERASE FKPA"/>
    <property type="match status" value="1"/>
</dbReference>
<evidence type="ECO:0000259" key="7">
    <source>
        <dbReference type="PROSITE" id="PS50059"/>
    </source>
</evidence>
<dbReference type="PROSITE" id="PS51257">
    <property type="entry name" value="PROKAR_LIPOPROTEIN"/>
    <property type="match status" value="1"/>
</dbReference>